<keyword evidence="3" id="KW-0949">S-adenosyl-L-methionine</keyword>
<evidence type="ECO:0000256" key="1">
    <source>
        <dbReference type="ARBA" id="ARBA00022603"/>
    </source>
</evidence>
<dbReference type="GO" id="GO:0008757">
    <property type="term" value="F:S-adenosylmethionine-dependent methyltransferase activity"/>
    <property type="evidence" value="ECO:0007669"/>
    <property type="project" value="UniProtKB-ARBA"/>
</dbReference>
<feature type="domain" description="Methyltransferase small" evidence="4">
    <location>
        <begin position="18"/>
        <end position="101"/>
    </location>
</feature>
<keyword evidence="6" id="KW-1185">Reference proteome</keyword>
<evidence type="ECO:0000313" key="5">
    <source>
        <dbReference type="EMBL" id="KEA65736.1"/>
    </source>
</evidence>
<dbReference type="PATRIC" id="fig|1232683.4.peg.48"/>
<dbReference type="InterPro" id="IPR050210">
    <property type="entry name" value="tRNA_Adenine-N(6)_MTase"/>
</dbReference>
<dbReference type="EMBL" id="JMQN01000004">
    <property type="protein sequence ID" value="KEA65736.1"/>
    <property type="molecule type" value="Genomic_DNA"/>
</dbReference>
<dbReference type="AlphaFoldDB" id="A0A081G4N1"/>
<keyword evidence="2 5" id="KW-0808">Transferase</keyword>
<dbReference type="GO" id="GO:0032259">
    <property type="term" value="P:methylation"/>
    <property type="evidence" value="ECO:0007669"/>
    <property type="project" value="UniProtKB-KW"/>
</dbReference>
<dbReference type="PROSITE" id="PS00092">
    <property type="entry name" value="N6_MTASE"/>
    <property type="match status" value="1"/>
</dbReference>
<dbReference type="PANTHER" id="PTHR47739:SF1">
    <property type="entry name" value="TRNA1(VAL) (ADENINE(37)-N6)-METHYLTRANSFERASE"/>
    <property type="match status" value="1"/>
</dbReference>
<dbReference type="GO" id="GO:0008170">
    <property type="term" value="F:N-methyltransferase activity"/>
    <property type="evidence" value="ECO:0007669"/>
    <property type="project" value="UniProtKB-ARBA"/>
</dbReference>
<accession>A0A081G4N1</accession>
<sequence>MKVTTDACTLGAWAPIESARTILDIGTGSGLLALFAAQRAPNATVDAIELDTESALQARSNFNLSPFNDRLTLIEGDITTFTTGKTYDAILCNPPFFSDSTLNDCSRLSQARQGTIHTYRSMHFSLAFEDYLTRTEKRMCCCPLMQHHHSIALSATGST</sequence>
<dbReference type="InterPro" id="IPR007848">
    <property type="entry name" value="Small_mtfrase_dom"/>
</dbReference>
<proteinExistence type="predicted"/>
<dbReference type="InterPro" id="IPR002052">
    <property type="entry name" value="DNA_methylase_N6_adenine_CS"/>
</dbReference>
<dbReference type="STRING" id="1232683.ADIMK_0048"/>
<comment type="caution">
    <text evidence="5">The sequence shown here is derived from an EMBL/GenBank/DDBJ whole genome shotgun (WGS) entry which is preliminary data.</text>
</comment>
<dbReference type="eggNOG" id="COG4123">
    <property type="taxonomic scope" value="Bacteria"/>
</dbReference>
<dbReference type="GO" id="GO:0003676">
    <property type="term" value="F:nucleic acid binding"/>
    <property type="evidence" value="ECO:0007669"/>
    <property type="project" value="InterPro"/>
</dbReference>
<evidence type="ECO:0000313" key="6">
    <source>
        <dbReference type="Proteomes" id="UP000028252"/>
    </source>
</evidence>
<organism evidence="5 6">
    <name type="scientific">Marinobacterium lacunae</name>
    <dbReference type="NCBI Taxonomy" id="1232683"/>
    <lineage>
        <taxon>Bacteria</taxon>
        <taxon>Pseudomonadati</taxon>
        <taxon>Pseudomonadota</taxon>
        <taxon>Gammaproteobacteria</taxon>
        <taxon>Oceanospirillales</taxon>
        <taxon>Oceanospirillaceae</taxon>
        <taxon>Marinobacterium</taxon>
    </lineage>
</organism>
<dbReference type="SUPFAM" id="SSF53335">
    <property type="entry name" value="S-adenosyl-L-methionine-dependent methyltransferases"/>
    <property type="match status" value="1"/>
</dbReference>
<name>A0A081G4N1_9GAMM</name>
<protein>
    <submittedName>
        <fullName evidence="5">tRNA (Adenine37-N(6))-methyltransferase TrmN6</fullName>
        <ecNumber evidence="5">2.1.1.223</ecNumber>
    </submittedName>
</protein>
<gene>
    <name evidence="5" type="ORF">ADIMK_0048</name>
</gene>
<dbReference type="InterPro" id="IPR029063">
    <property type="entry name" value="SAM-dependent_MTases_sf"/>
</dbReference>
<dbReference type="CDD" id="cd02440">
    <property type="entry name" value="AdoMet_MTases"/>
    <property type="match status" value="1"/>
</dbReference>
<evidence type="ECO:0000256" key="2">
    <source>
        <dbReference type="ARBA" id="ARBA00022679"/>
    </source>
</evidence>
<reference evidence="5 6" key="1">
    <citation type="submission" date="2014-04" db="EMBL/GenBank/DDBJ databases">
        <title>Marinobacterium kochiensis sp. nov., isolated from sediment sample collected from Kochi backwaters in Kerala, India.</title>
        <authorList>
            <person name="Singh A."/>
            <person name="Pinnaka A.K."/>
        </authorList>
    </citation>
    <scope>NUCLEOTIDE SEQUENCE [LARGE SCALE GENOMIC DNA]</scope>
    <source>
        <strain evidence="5 6">AK27</strain>
    </source>
</reference>
<evidence type="ECO:0000256" key="3">
    <source>
        <dbReference type="ARBA" id="ARBA00022691"/>
    </source>
</evidence>
<dbReference type="Gene3D" id="3.40.50.150">
    <property type="entry name" value="Vaccinia Virus protein VP39"/>
    <property type="match status" value="1"/>
</dbReference>
<dbReference type="Proteomes" id="UP000028252">
    <property type="component" value="Unassembled WGS sequence"/>
</dbReference>
<dbReference type="EC" id="2.1.1.223" evidence="5"/>
<keyword evidence="1 5" id="KW-0489">Methyltransferase</keyword>
<dbReference type="PANTHER" id="PTHR47739">
    <property type="entry name" value="TRNA1(VAL) (ADENINE(37)-N6)-METHYLTRANSFERASE"/>
    <property type="match status" value="1"/>
</dbReference>
<evidence type="ECO:0000259" key="4">
    <source>
        <dbReference type="Pfam" id="PF05175"/>
    </source>
</evidence>
<dbReference type="Pfam" id="PF05175">
    <property type="entry name" value="MTS"/>
    <property type="match status" value="1"/>
</dbReference>